<evidence type="ECO:0000313" key="4">
    <source>
        <dbReference type="Proteomes" id="UP001283361"/>
    </source>
</evidence>
<dbReference type="InterPro" id="IPR035940">
    <property type="entry name" value="CAP_sf"/>
</dbReference>
<protein>
    <recommendedName>
        <fullName evidence="2">SCP domain-containing protein</fullName>
    </recommendedName>
</protein>
<evidence type="ECO:0000256" key="1">
    <source>
        <dbReference type="SAM" id="SignalP"/>
    </source>
</evidence>
<proteinExistence type="predicted"/>
<dbReference type="InterPro" id="IPR001283">
    <property type="entry name" value="CRISP-related"/>
</dbReference>
<dbReference type="Gene3D" id="3.40.33.10">
    <property type="entry name" value="CAP"/>
    <property type="match status" value="1"/>
</dbReference>
<feature type="signal peptide" evidence="1">
    <location>
        <begin position="1"/>
        <end position="26"/>
    </location>
</feature>
<gene>
    <name evidence="3" type="ORF">RRG08_027797</name>
</gene>
<dbReference type="SMART" id="SM00198">
    <property type="entry name" value="SCP"/>
    <property type="match status" value="1"/>
</dbReference>
<dbReference type="PROSITE" id="PS01010">
    <property type="entry name" value="CRISP_2"/>
    <property type="match status" value="1"/>
</dbReference>
<dbReference type="GO" id="GO:0005576">
    <property type="term" value="C:extracellular region"/>
    <property type="evidence" value="ECO:0007669"/>
    <property type="project" value="InterPro"/>
</dbReference>
<dbReference type="PANTHER" id="PTHR10334">
    <property type="entry name" value="CYSTEINE-RICH SECRETORY PROTEIN-RELATED"/>
    <property type="match status" value="1"/>
</dbReference>
<reference evidence="3" key="1">
    <citation type="journal article" date="2023" name="G3 (Bethesda)">
        <title>A reference genome for the long-term kleptoplast-retaining sea slug Elysia crispata morphotype clarki.</title>
        <authorList>
            <person name="Eastman K.E."/>
            <person name="Pendleton A.L."/>
            <person name="Shaikh M.A."/>
            <person name="Suttiyut T."/>
            <person name="Ogas R."/>
            <person name="Tomko P."/>
            <person name="Gavelis G."/>
            <person name="Widhalm J.R."/>
            <person name="Wisecaver J.H."/>
        </authorList>
    </citation>
    <scope>NUCLEOTIDE SEQUENCE</scope>
    <source>
        <strain evidence="3">ECLA1</strain>
    </source>
</reference>
<dbReference type="AlphaFoldDB" id="A0AAE0Z997"/>
<sequence length="279" mass="31926">MNFATTWLKFIGLVLTGCIWMNCSIAEDIVTYTEAGVMMERGDAEGQHRRVKREVNHNKTGFNWEEQRAMLGKHNNLRSTQLASNMMYMEWDDRLAESAQKWAEVCDFRHSDNRRDLAGFKYVGENLYALTHKFDPAEVVQMWYDEIKNYDYKTRKCSGVCGHYTQVVWATSRALGCGVKYCPLLKRFKAKKGYHVVCHYGPGGNYVGQRPYNLGEPCSKCPMTSGFCIQGMCSKRPKIGFNAGETSQMNMVISTVSAVIAVLTSMSPRWSASQWWQFM</sequence>
<accession>A0AAE0Z997</accession>
<dbReference type="InterPro" id="IPR018244">
    <property type="entry name" value="Allrgn_V5/Tpx1_CS"/>
</dbReference>
<dbReference type="InterPro" id="IPR014044">
    <property type="entry name" value="CAP_dom"/>
</dbReference>
<dbReference type="Proteomes" id="UP001283361">
    <property type="component" value="Unassembled WGS sequence"/>
</dbReference>
<keyword evidence="4" id="KW-1185">Reference proteome</keyword>
<dbReference type="SUPFAM" id="SSF55797">
    <property type="entry name" value="PR-1-like"/>
    <property type="match status" value="1"/>
</dbReference>
<dbReference type="Pfam" id="PF00188">
    <property type="entry name" value="CAP"/>
    <property type="match status" value="1"/>
</dbReference>
<comment type="caution">
    <text evidence="3">The sequence shown here is derived from an EMBL/GenBank/DDBJ whole genome shotgun (WGS) entry which is preliminary data.</text>
</comment>
<keyword evidence="1" id="KW-0732">Signal</keyword>
<feature type="domain" description="SCP" evidence="2">
    <location>
        <begin position="65"/>
        <end position="208"/>
    </location>
</feature>
<dbReference type="EMBL" id="JAWDGP010004345">
    <property type="protein sequence ID" value="KAK3765159.1"/>
    <property type="molecule type" value="Genomic_DNA"/>
</dbReference>
<feature type="chain" id="PRO_5041963170" description="SCP domain-containing protein" evidence="1">
    <location>
        <begin position="27"/>
        <end position="279"/>
    </location>
</feature>
<organism evidence="3 4">
    <name type="scientific">Elysia crispata</name>
    <name type="common">lettuce slug</name>
    <dbReference type="NCBI Taxonomy" id="231223"/>
    <lineage>
        <taxon>Eukaryota</taxon>
        <taxon>Metazoa</taxon>
        <taxon>Spiralia</taxon>
        <taxon>Lophotrochozoa</taxon>
        <taxon>Mollusca</taxon>
        <taxon>Gastropoda</taxon>
        <taxon>Heterobranchia</taxon>
        <taxon>Euthyneura</taxon>
        <taxon>Panpulmonata</taxon>
        <taxon>Sacoglossa</taxon>
        <taxon>Placobranchoidea</taxon>
        <taxon>Plakobranchidae</taxon>
        <taxon>Elysia</taxon>
    </lineage>
</organism>
<name>A0AAE0Z997_9GAST</name>
<dbReference type="PROSITE" id="PS01009">
    <property type="entry name" value="CRISP_1"/>
    <property type="match status" value="1"/>
</dbReference>
<dbReference type="PRINTS" id="PR00837">
    <property type="entry name" value="V5TPXLIKE"/>
</dbReference>
<evidence type="ECO:0000259" key="2">
    <source>
        <dbReference type="SMART" id="SM00198"/>
    </source>
</evidence>
<evidence type="ECO:0000313" key="3">
    <source>
        <dbReference type="EMBL" id="KAK3765159.1"/>
    </source>
</evidence>